<keyword evidence="3" id="KW-1185">Reference proteome</keyword>
<keyword evidence="1" id="KW-0812">Transmembrane</keyword>
<proteinExistence type="predicted"/>
<protein>
    <submittedName>
        <fullName evidence="2">Uncharacterized protein</fullName>
    </submittedName>
</protein>
<gene>
    <name evidence="2" type="ORF">DPMN_158031</name>
</gene>
<comment type="caution">
    <text evidence="2">The sequence shown here is derived from an EMBL/GenBank/DDBJ whole genome shotgun (WGS) entry which is preliminary data.</text>
</comment>
<name>A0A9D4EIE7_DREPO</name>
<keyword evidence="1" id="KW-0472">Membrane</keyword>
<dbReference type="OrthoDB" id="413402at2759"/>
<reference evidence="2" key="1">
    <citation type="journal article" date="2019" name="bioRxiv">
        <title>The Genome of the Zebra Mussel, Dreissena polymorpha: A Resource for Invasive Species Research.</title>
        <authorList>
            <person name="McCartney M.A."/>
            <person name="Auch B."/>
            <person name="Kono T."/>
            <person name="Mallez S."/>
            <person name="Zhang Y."/>
            <person name="Obille A."/>
            <person name="Becker A."/>
            <person name="Abrahante J.E."/>
            <person name="Garbe J."/>
            <person name="Badalamenti J.P."/>
            <person name="Herman A."/>
            <person name="Mangelson H."/>
            <person name="Liachko I."/>
            <person name="Sullivan S."/>
            <person name="Sone E.D."/>
            <person name="Koren S."/>
            <person name="Silverstein K.A.T."/>
            <person name="Beckman K.B."/>
            <person name="Gohl D.M."/>
        </authorList>
    </citation>
    <scope>NUCLEOTIDE SEQUENCE</scope>
    <source>
        <strain evidence="2">Duluth1</strain>
        <tissue evidence="2">Whole animal</tissue>
    </source>
</reference>
<evidence type="ECO:0000313" key="3">
    <source>
        <dbReference type="Proteomes" id="UP000828390"/>
    </source>
</evidence>
<sequence>MPEAKAGARRGVLISAVAAVLLLGLLIALIVVVAKKEEDPTPPLPPTPVVKTDTETFIDVSDGLTLQWYSGDIAVKGDLTNIAGNKYNVANLPVRKSPTGVFLIGSTSITVAEAMETTKMSKLVLKLNLMPPSSDDVTTALNAFVRSGNPNVIIVSVSQRRRQDRVP</sequence>
<organism evidence="2 3">
    <name type="scientific">Dreissena polymorpha</name>
    <name type="common">Zebra mussel</name>
    <name type="synonym">Mytilus polymorpha</name>
    <dbReference type="NCBI Taxonomy" id="45954"/>
    <lineage>
        <taxon>Eukaryota</taxon>
        <taxon>Metazoa</taxon>
        <taxon>Spiralia</taxon>
        <taxon>Lophotrochozoa</taxon>
        <taxon>Mollusca</taxon>
        <taxon>Bivalvia</taxon>
        <taxon>Autobranchia</taxon>
        <taxon>Heteroconchia</taxon>
        <taxon>Euheterodonta</taxon>
        <taxon>Imparidentia</taxon>
        <taxon>Neoheterodontei</taxon>
        <taxon>Myida</taxon>
        <taxon>Dreissenoidea</taxon>
        <taxon>Dreissenidae</taxon>
        <taxon>Dreissena</taxon>
    </lineage>
</organism>
<evidence type="ECO:0000313" key="2">
    <source>
        <dbReference type="EMBL" id="KAH3780220.1"/>
    </source>
</evidence>
<dbReference type="Proteomes" id="UP000828390">
    <property type="component" value="Unassembled WGS sequence"/>
</dbReference>
<dbReference type="AlphaFoldDB" id="A0A9D4EIE7"/>
<keyword evidence="1" id="KW-1133">Transmembrane helix</keyword>
<feature type="transmembrane region" description="Helical" evidence="1">
    <location>
        <begin position="12"/>
        <end position="34"/>
    </location>
</feature>
<reference evidence="2" key="2">
    <citation type="submission" date="2020-11" db="EMBL/GenBank/DDBJ databases">
        <authorList>
            <person name="McCartney M.A."/>
            <person name="Auch B."/>
            <person name="Kono T."/>
            <person name="Mallez S."/>
            <person name="Becker A."/>
            <person name="Gohl D.M."/>
            <person name="Silverstein K.A.T."/>
            <person name="Koren S."/>
            <person name="Bechman K.B."/>
            <person name="Herman A."/>
            <person name="Abrahante J.E."/>
            <person name="Garbe J."/>
        </authorList>
    </citation>
    <scope>NUCLEOTIDE SEQUENCE</scope>
    <source>
        <strain evidence="2">Duluth1</strain>
        <tissue evidence="2">Whole animal</tissue>
    </source>
</reference>
<accession>A0A9D4EIE7</accession>
<dbReference type="EMBL" id="JAIWYP010000008">
    <property type="protein sequence ID" value="KAH3780220.1"/>
    <property type="molecule type" value="Genomic_DNA"/>
</dbReference>
<evidence type="ECO:0000256" key="1">
    <source>
        <dbReference type="SAM" id="Phobius"/>
    </source>
</evidence>